<sequence length="114" mass="12830">MLLLSCSTRLISCQELHPNSFAVLRNNNSLIKFATLLEKTNSMSFQTYLKNIQEKTGKSPSDFEALAAEKGFTENGEIKKSVKATEITNWLKEDFELGHGHATAIYAYLKGKRE</sequence>
<gene>
    <name evidence="1" type="ORF">ACFOET_11210</name>
</gene>
<organism evidence="1 2">
    <name type="scientific">Parapedobacter deserti</name>
    <dbReference type="NCBI Taxonomy" id="1912957"/>
    <lineage>
        <taxon>Bacteria</taxon>
        <taxon>Pseudomonadati</taxon>
        <taxon>Bacteroidota</taxon>
        <taxon>Sphingobacteriia</taxon>
        <taxon>Sphingobacteriales</taxon>
        <taxon>Sphingobacteriaceae</taxon>
        <taxon>Parapedobacter</taxon>
    </lineage>
</organism>
<evidence type="ECO:0000313" key="1">
    <source>
        <dbReference type="EMBL" id="MFC3198179.1"/>
    </source>
</evidence>
<proteinExistence type="predicted"/>
<dbReference type="Pfam" id="PF14117">
    <property type="entry name" value="DUF4287"/>
    <property type="match status" value="1"/>
</dbReference>
<dbReference type="Proteomes" id="UP001595526">
    <property type="component" value="Unassembled WGS sequence"/>
</dbReference>
<dbReference type="EMBL" id="JBHRTA010000035">
    <property type="protein sequence ID" value="MFC3198179.1"/>
    <property type="molecule type" value="Genomic_DNA"/>
</dbReference>
<accession>A0ABV7JMX2</accession>
<name>A0ABV7JMX2_9SPHI</name>
<protein>
    <submittedName>
        <fullName evidence="1">DUF4287 domain-containing protein</fullName>
    </submittedName>
</protein>
<evidence type="ECO:0000313" key="2">
    <source>
        <dbReference type="Proteomes" id="UP001595526"/>
    </source>
</evidence>
<dbReference type="InterPro" id="IPR025629">
    <property type="entry name" value="DUF4287"/>
</dbReference>
<dbReference type="RefSeq" id="WP_379022587.1">
    <property type="nucleotide sequence ID" value="NZ_JBHRTA010000035.1"/>
</dbReference>
<reference evidence="2" key="1">
    <citation type="journal article" date="2019" name="Int. J. Syst. Evol. Microbiol.">
        <title>The Global Catalogue of Microorganisms (GCM) 10K type strain sequencing project: providing services to taxonomists for standard genome sequencing and annotation.</title>
        <authorList>
            <consortium name="The Broad Institute Genomics Platform"/>
            <consortium name="The Broad Institute Genome Sequencing Center for Infectious Disease"/>
            <person name="Wu L."/>
            <person name="Ma J."/>
        </authorList>
    </citation>
    <scope>NUCLEOTIDE SEQUENCE [LARGE SCALE GENOMIC DNA]</scope>
    <source>
        <strain evidence="2">KCTC 52416</strain>
    </source>
</reference>
<comment type="caution">
    <text evidence="1">The sequence shown here is derived from an EMBL/GenBank/DDBJ whole genome shotgun (WGS) entry which is preliminary data.</text>
</comment>
<keyword evidence="2" id="KW-1185">Reference proteome</keyword>